<feature type="region of interest" description="Disordered" evidence="1">
    <location>
        <begin position="411"/>
        <end position="431"/>
    </location>
</feature>
<reference evidence="2" key="1">
    <citation type="journal article" date="2016" name="Ticks Tick Borne Dis.">
        <title>De novo assembly and annotation of the salivary gland transcriptome of Rhipicephalus appendiculatus male and female ticks during blood feeding.</title>
        <authorList>
            <person name="de Castro M.H."/>
            <person name="de Klerk D."/>
            <person name="Pienaar R."/>
            <person name="Latif A.A."/>
            <person name="Rees D.J."/>
            <person name="Mans B.J."/>
        </authorList>
    </citation>
    <scope>NUCLEOTIDE SEQUENCE</scope>
    <source>
        <tissue evidence="2">Salivary glands</tissue>
    </source>
</reference>
<name>A0A131YYL6_RHIAP</name>
<evidence type="ECO:0000256" key="1">
    <source>
        <dbReference type="SAM" id="MobiDB-lite"/>
    </source>
</evidence>
<organism evidence="2">
    <name type="scientific">Rhipicephalus appendiculatus</name>
    <name type="common">Brown ear tick</name>
    <dbReference type="NCBI Taxonomy" id="34631"/>
    <lineage>
        <taxon>Eukaryota</taxon>
        <taxon>Metazoa</taxon>
        <taxon>Ecdysozoa</taxon>
        <taxon>Arthropoda</taxon>
        <taxon>Chelicerata</taxon>
        <taxon>Arachnida</taxon>
        <taxon>Acari</taxon>
        <taxon>Parasitiformes</taxon>
        <taxon>Ixodida</taxon>
        <taxon>Ixodoidea</taxon>
        <taxon>Ixodidae</taxon>
        <taxon>Rhipicephalinae</taxon>
        <taxon>Rhipicephalus</taxon>
        <taxon>Rhipicephalus</taxon>
    </lineage>
</organism>
<accession>A0A131YYL6</accession>
<proteinExistence type="predicted"/>
<feature type="region of interest" description="Disordered" evidence="1">
    <location>
        <begin position="127"/>
        <end position="171"/>
    </location>
</feature>
<evidence type="ECO:0000313" key="2">
    <source>
        <dbReference type="EMBL" id="JAP83575.1"/>
    </source>
</evidence>
<feature type="region of interest" description="Disordered" evidence="1">
    <location>
        <begin position="34"/>
        <end position="101"/>
    </location>
</feature>
<dbReference type="EMBL" id="GEDV01004982">
    <property type="protein sequence ID" value="JAP83575.1"/>
    <property type="molecule type" value="Transcribed_RNA"/>
</dbReference>
<feature type="compositionally biased region" description="Acidic residues" evidence="1">
    <location>
        <begin position="422"/>
        <end position="431"/>
    </location>
</feature>
<dbReference type="AlphaFoldDB" id="A0A131YYL6"/>
<protein>
    <submittedName>
        <fullName evidence="2">Uncharacterized protein</fullName>
    </submittedName>
</protein>
<sequence length="431" mass="45977">MASFNPSRREEICRLADQISSQSLQLRDIVDNINQRDQSSSRPPSAAPSSPPGFEVRQSMSGGKGGGGRRASAAPQTGKDFSVNAKVTTGGPGRKGSTSQFLTVQVPVSVASKFMATQKLDAGELSARQSVSSLGSDEGPKTPTASRISRKPPPPSMPKAEEPERDDDPNMTAWESSIQRLTQMLRTLLQQLRSVSENTKINEPTAMVAAGVVGSGLPLVESSALPTAAPFQQIYAPPPQVMERSTEPVREHADLSVYFNKLASQMEALTQALMPYAGAPMANRTGSPAGQQMQVRAEAQLDNGEGVSMTNRANVSFQIDRSSSHLSSSAASSGGRGAGGLAQSVTMSSLVASVNQLTNHMTQVQDLFRRALGARPVPKKREGLSVSEEEDLRYCVSKLTGNMAKMSSDLKRTLDEYTSVPDDSDEDTEDC</sequence>